<evidence type="ECO:0000313" key="2">
    <source>
        <dbReference type="Proteomes" id="UP001295463"/>
    </source>
</evidence>
<dbReference type="Gene3D" id="1.10.3910.10">
    <property type="entry name" value="SP0561-like"/>
    <property type="match status" value="1"/>
</dbReference>
<dbReference type="InterPro" id="IPR038062">
    <property type="entry name" value="ScdA-like_N_sf"/>
</dbReference>
<dbReference type="RefSeq" id="WP_305732309.1">
    <property type="nucleotide sequence ID" value="NZ_OW150024.1"/>
</dbReference>
<evidence type="ECO:0008006" key="3">
    <source>
        <dbReference type="Google" id="ProtNLM"/>
    </source>
</evidence>
<gene>
    <name evidence="1" type="ORF">GEAMG1_1658</name>
</gene>
<dbReference type="Proteomes" id="UP001295463">
    <property type="component" value="Chromosome"/>
</dbReference>
<evidence type="ECO:0000313" key="1">
    <source>
        <dbReference type="EMBL" id="CAH2031490.1"/>
    </source>
</evidence>
<proteinExistence type="predicted"/>
<organism evidence="1 2">
    <name type="scientific">Trichlorobacter ammonificans</name>
    <dbReference type="NCBI Taxonomy" id="2916410"/>
    <lineage>
        <taxon>Bacteria</taxon>
        <taxon>Pseudomonadati</taxon>
        <taxon>Thermodesulfobacteriota</taxon>
        <taxon>Desulfuromonadia</taxon>
        <taxon>Geobacterales</taxon>
        <taxon>Geobacteraceae</taxon>
        <taxon>Trichlorobacter</taxon>
    </lineage>
</organism>
<name>A0ABN8HJI4_9BACT</name>
<sequence length="73" mass="7893">MHLINGLGEWAIQDVLKKHPGVGPILEQAGIGCVTCSVGICLLKDVVSIHALPAEEEARLEREINDHLAGREE</sequence>
<keyword evidence="2" id="KW-1185">Reference proteome</keyword>
<accession>A0ABN8HJI4</accession>
<reference evidence="1 2" key="1">
    <citation type="submission" date="2022-03" db="EMBL/GenBank/DDBJ databases">
        <authorList>
            <person name="Koch H."/>
        </authorList>
    </citation>
    <scope>NUCLEOTIDE SEQUENCE [LARGE SCALE GENOMIC DNA]</scope>
    <source>
        <strain evidence="1 2">G1</strain>
    </source>
</reference>
<dbReference type="EMBL" id="OW150024">
    <property type="protein sequence ID" value="CAH2031490.1"/>
    <property type="molecule type" value="Genomic_DNA"/>
</dbReference>
<protein>
    <recommendedName>
        <fullName evidence="3">DUF1858 domain-containing protein</fullName>
    </recommendedName>
</protein>